<sequence length="364" mass="42465">MEKIAEPQEEDDCMTILELSSKISAISVELNMFMNKLAKINPKPRMIGEIEYWKTIAQEIEPMKLKLNTDPDKKLISIAEELSNKIQRAAEIMKENLSPEMNRVEITKDDQRLVTTFTQFTKQRNRLMKGYKEAKWNDKYMKLISKPIYTIEENEDLSTIQCSISPLMNSLKSIYEISNFYKEARIISFLDHLFKELMEKIRAKLPLDAVTLKMLKYSDIEEDIEESLTILEKYKKGFFLDTMMENNQSSVDTFDFLNFIRPDTRYGKKWYDQPTQESSFGGTSKRGKLEPILEVSPSASKMINPREKMRQDLKANSGGLKTEMPKSSSKCHFWFDRAKTILDEVDQSIDTIQKIKEVLIAQDY</sequence>
<dbReference type="InterPro" id="IPR013594">
    <property type="entry name" value="Dynein_heavy_tail"/>
</dbReference>
<keyword evidence="3" id="KW-1185">Reference proteome</keyword>
<protein>
    <recommendedName>
        <fullName evidence="1">Dynein heavy chain tail domain-containing protein</fullName>
    </recommendedName>
</protein>
<accession>A0AAD1XC90</accession>
<evidence type="ECO:0000313" key="3">
    <source>
        <dbReference type="Proteomes" id="UP001295684"/>
    </source>
</evidence>
<reference evidence="2" key="1">
    <citation type="submission" date="2023-07" db="EMBL/GenBank/DDBJ databases">
        <authorList>
            <consortium name="AG Swart"/>
            <person name="Singh M."/>
            <person name="Singh A."/>
            <person name="Seah K."/>
            <person name="Emmerich C."/>
        </authorList>
    </citation>
    <scope>NUCLEOTIDE SEQUENCE</scope>
    <source>
        <strain evidence="2">DP1</strain>
    </source>
</reference>
<proteinExistence type="predicted"/>
<evidence type="ECO:0000313" key="2">
    <source>
        <dbReference type="EMBL" id="CAI2368995.1"/>
    </source>
</evidence>
<comment type="caution">
    <text evidence="2">The sequence shown here is derived from an EMBL/GenBank/DDBJ whole genome shotgun (WGS) entry which is preliminary data.</text>
</comment>
<dbReference type="Proteomes" id="UP001295684">
    <property type="component" value="Unassembled WGS sequence"/>
</dbReference>
<name>A0AAD1XC90_EUPCR</name>
<dbReference type="AlphaFoldDB" id="A0AAD1XC90"/>
<gene>
    <name evidence="2" type="ORF">ECRASSUSDP1_LOCUS10291</name>
</gene>
<dbReference type="Pfam" id="PF08385">
    <property type="entry name" value="DHC_N1"/>
    <property type="match status" value="1"/>
</dbReference>
<evidence type="ECO:0000259" key="1">
    <source>
        <dbReference type="Pfam" id="PF08385"/>
    </source>
</evidence>
<dbReference type="EMBL" id="CAMPGE010010141">
    <property type="protein sequence ID" value="CAI2368995.1"/>
    <property type="molecule type" value="Genomic_DNA"/>
</dbReference>
<feature type="domain" description="Dynein heavy chain tail" evidence="1">
    <location>
        <begin position="49"/>
        <end position="256"/>
    </location>
</feature>
<organism evidence="2 3">
    <name type="scientific">Euplotes crassus</name>
    <dbReference type="NCBI Taxonomy" id="5936"/>
    <lineage>
        <taxon>Eukaryota</taxon>
        <taxon>Sar</taxon>
        <taxon>Alveolata</taxon>
        <taxon>Ciliophora</taxon>
        <taxon>Intramacronucleata</taxon>
        <taxon>Spirotrichea</taxon>
        <taxon>Hypotrichia</taxon>
        <taxon>Euplotida</taxon>
        <taxon>Euplotidae</taxon>
        <taxon>Moneuplotes</taxon>
    </lineage>
</organism>